<dbReference type="EMBL" id="CP003418">
    <property type="protein sequence ID" value="AFH49989.1"/>
    <property type="molecule type" value="Genomic_DNA"/>
</dbReference>
<keyword evidence="3" id="KW-0645">Protease</keyword>
<dbReference type="Proteomes" id="UP000007394">
    <property type="component" value="Chromosome"/>
</dbReference>
<gene>
    <name evidence="9" type="ordered locus">IALB_2286</name>
</gene>
<evidence type="ECO:0000256" key="2">
    <source>
        <dbReference type="ARBA" id="ARBA00005988"/>
    </source>
</evidence>
<evidence type="ECO:0000256" key="4">
    <source>
        <dbReference type="ARBA" id="ARBA00022801"/>
    </source>
</evidence>
<keyword evidence="5" id="KW-0862">Zinc</keyword>
<dbReference type="PANTHER" id="PTHR11705:SF143">
    <property type="entry name" value="SLL0236 PROTEIN"/>
    <property type="match status" value="1"/>
</dbReference>
<keyword evidence="9" id="KW-0121">Carboxypeptidase</keyword>
<dbReference type="GO" id="GO:0006508">
    <property type="term" value="P:proteolysis"/>
    <property type="evidence" value="ECO:0007669"/>
    <property type="project" value="UniProtKB-KW"/>
</dbReference>
<name>I0ALY2_IGNAJ</name>
<keyword evidence="6" id="KW-0482">Metalloprotease</keyword>
<sequence>MDKFKTILLIILLNGIAMSQNYDFEQSLYYNYEFFKEQSLQNRFFKHSDIVKLISNLQKKKLFEVSVAGKSFEGREIFLLSVGSGKKKIFLWSQMHGDEPTATMALFDIFNFFSDTTHYKEVKEFILTNTKIYFMPMVNPDGAEVFKRRNALSIDLNRDANRLQTPEANILMSVFDSLKADFGFNLHDQNHRYSAGNSFKSAVISFLAPPINYEKEVDDVRLNAIKLIGSLFKMLSKYVPGHIAKYSDDYEPRAFGDTFQRKGTSTILVESGGWQNDPEKQFIRKLNFILLLSAMKQIAENSFQNIPTSVYESIPFNQEKIFDVVLRNLTLEKNGSKIKIDIGINFEEVLDSDNRTIYKKATIEDIGDLSVFFGYTDVDLNGYKILDAKTYNEKSFTIDELKKIDLTEFYKKGFVNFILKKAISKEWFEYPANLISNKKDEIKTKIEIGARPNFVLTKNGKIDYVVVNGFLQRVDENSAYKGNGLIKK</sequence>
<evidence type="ECO:0000313" key="10">
    <source>
        <dbReference type="Proteomes" id="UP000007394"/>
    </source>
</evidence>
<evidence type="ECO:0000256" key="6">
    <source>
        <dbReference type="ARBA" id="ARBA00023049"/>
    </source>
</evidence>
<evidence type="ECO:0000256" key="5">
    <source>
        <dbReference type="ARBA" id="ARBA00022833"/>
    </source>
</evidence>
<evidence type="ECO:0000259" key="8">
    <source>
        <dbReference type="PROSITE" id="PS52035"/>
    </source>
</evidence>
<dbReference type="KEGG" id="ial:IALB_2286"/>
<organism evidence="9 10">
    <name type="scientific">Ignavibacterium album (strain DSM 19864 / JCM 16511 / NBRC 101810 / Mat9-16)</name>
    <dbReference type="NCBI Taxonomy" id="945713"/>
    <lineage>
        <taxon>Bacteria</taxon>
        <taxon>Pseudomonadati</taxon>
        <taxon>Ignavibacteriota</taxon>
        <taxon>Ignavibacteria</taxon>
        <taxon>Ignavibacteriales</taxon>
        <taxon>Ignavibacteriaceae</taxon>
        <taxon>Ignavibacterium</taxon>
    </lineage>
</organism>
<dbReference type="InterPro" id="IPR000834">
    <property type="entry name" value="Peptidase_M14"/>
</dbReference>
<evidence type="ECO:0000313" key="9">
    <source>
        <dbReference type="EMBL" id="AFH49989.1"/>
    </source>
</evidence>
<dbReference type="AlphaFoldDB" id="I0ALY2"/>
<evidence type="ECO:0000256" key="7">
    <source>
        <dbReference type="PROSITE-ProRule" id="PRU01379"/>
    </source>
</evidence>
<dbReference type="Gene3D" id="3.40.630.10">
    <property type="entry name" value="Zn peptidases"/>
    <property type="match status" value="1"/>
</dbReference>
<dbReference type="SMART" id="SM00631">
    <property type="entry name" value="Zn_pept"/>
    <property type="match status" value="1"/>
</dbReference>
<accession>I0ALY2</accession>
<keyword evidence="10" id="KW-1185">Reference proteome</keyword>
<dbReference type="GO" id="GO:0005615">
    <property type="term" value="C:extracellular space"/>
    <property type="evidence" value="ECO:0007669"/>
    <property type="project" value="TreeGrafter"/>
</dbReference>
<comment type="similarity">
    <text evidence="2 7">Belongs to the peptidase M14 family.</text>
</comment>
<dbReference type="GO" id="GO:0004181">
    <property type="term" value="F:metallocarboxypeptidase activity"/>
    <property type="evidence" value="ECO:0007669"/>
    <property type="project" value="InterPro"/>
</dbReference>
<comment type="cofactor">
    <cofactor evidence="1">
        <name>Zn(2+)</name>
        <dbReference type="ChEBI" id="CHEBI:29105"/>
    </cofactor>
</comment>
<dbReference type="PROSITE" id="PS52035">
    <property type="entry name" value="PEPTIDASE_M14"/>
    <property type="match status" value="1"/>
</dbReference>
<protein>
    <submittedName>
        <fullName evidence="9">Putative carboxypeptidase</fullName>
    </submittedName>
</protein>
<dbReference type="PATRIC" id="fig|945713.3.peg.2292"/>
<dbReference type="eggNOG" id="COG2866">
    <property type="taxonomic scope" value="Bacteria"/>
</dbReference>
<dbReference type="HOGENOM" id="CLU_042010_0_0_10"/>
<evidence type="ECO:0000256" key="3">
    <source>
        <dbReference type="ARBA" id="ARBA00022670"/>
    </source>
</evidence>
<dbReference type="OrthoDB" id="1119199at2"/>
<dbReference type="GO" id="GO:0008270">
    <property type="term" value="F:zinc ion binding"/>
    <property type="evidence" value="ECO:0007669"/>
    <property type="project" value="InterPro"/>
</dbReference>
<dbReference type="Pfam" id="PF00246">
    <property type="entry name" value="Peptidase_M14"/>
    <property type="match status" value="1"/>
</dbReference>
<reference evidence="9 10" key="1">
    <citation type="journal article" date="2012" name="Front. Microbiol.">
        <title>Complete genome of Ignavibacterium album, a metabolically versatile, flagellated, facultative anaerobe from the phylum Chlorobi.</title>
        <authorList>
            <person name="Liu Z."/>
            <person name="Frigaard N.-U."/>
            <person name="Vogl K."/>
            <person name="Iino T."/>
            <person name="Ohkuma M."/>
            <person name="Overmann J."/>
            <person name="Bryant D.A."/>
        </authorList>
    </citation>
    <scope>NUCLEOTIDE SEQUENCE [LARGE SCALE GENOMIC DNA]</scope>
    <source>
        <strain evidence="10">DSM 19864 / JCM 16511 / NBRC 101810 / Mat9-16</strain>
    </source>
</reference>
<evidence type="ECO:0000256" key="1">
    <source>
        <dbReference type="ARBA" id="ARBA00001947"/>
    </source>
</evidence>
<proteinExistence type="inferred from homology"/>
<dbReference type="SUPFAM" id="SSF53187">
    <property type="entry name" value="Zn-dependent exopeptidases"/>
    <property type="match status" value="1"/>
</dbReference>
<dbReference type="STRING" id="945713.IALB_2286"/>
<feature type="active site" description="Proton donor/acceptor" evidence="7">
    <location>
        <position position="251"/>
    </location>
</feature>
<feature type="domain" description="Peptidase M14" evidence="8">
    <location>
        <begin position="28"/>
        <end position="286"/>
    </location>
</feature>
<dbReference type="PANTHER" id="PTHR11705">
    <property type="entry name" value="PROTEASE FAMILY M14 CARBOXYPEPTIDASE A,B"/>
    <property type="match status" value="1"/>
</dbReference>
<keyword evidence="4" id="KW-0378">Hydrolase</keyword>